<proteinExistence type="predicted"/>
<evidence type="ECO:0000259" key="1">
    <source>
        <dbReference type="Pfam" id="PF01814"/>
    </source>
</evidence>
<dbReference type="RefSeq" id="WP_147870761.1">
    <property type="nucleotide sequence ID" value="NZ_CP036264.1"/>
</dbReference>
<keyword evidence="3" id="KW-1185">Reference proteome</keyword>
<reference evidence="2 3" key="1">
    <citation type="submission" date="2019-02" db="EMBL/GenBank/DDBJ databases">
        <title>Planctomycetal bacteria perform biofilm scaping via a novel small molecule.</title>
        <authorList>
            <person name="Jeske O."/>
            <person name="Boedeker C."/>
            <person name="Wiegand S."/>
            <person name="Breitling P."/>
            <person name="Kallscheuer N."/>
            <person name="Jogler M."/>
            <person name="Rohde M."/>
            <person name="Petersen J."/>
            <person name="Medema M.H."/>
            <person name="Surup F."/>
            <person name="Jogler C."/>
        </authorList>
    </citation>
    <scope>NUCLEOTIDE SEQUENCE [LARGE SCALE GENOMIC DNA]</scope>
    <source>
        <strain evidence="2 3">Mal15</strain>
    </source>
</reference>
<feature type="domain" description="Hemerythrin-like" evidence="1">
    <location>
        <begin position="13"/>
        <end position="142"/>
    </location>
</feature>
<name>A0A5B9MPW7_9BACT</name>
<dbReference type="InterPro" id="IPR012312">
    <property type="entry name" value="Hemerythrin-like"/>
</dbReference>
<dbReference type="KEGG" id="smam:Mal15_58050"/>
<gene>
    <name evidence="2" type="ORF">Mal15_58050</name>
</gene>
<dbReference type="Proteomes" id="UP000321353">
    <property type="component" value="Chromosome"/>
</dbReference>
<evidence type="ECO:0000313" key="2">
    <source>
        <dbReference type="EMBL" id="QEG01726.1"/>
    </source>
</evidence>
<dbReference type="Pfam" id="PF01814">
    <property type="entry name" value="Hemerythrin"/>
    <property type="match status" value="1"/>
</dbReference>
<evidence type="ECO:0000313" key="3">
    <source>
        <dbReference type="Proteomes" id="UP000321353"/>
    </source>
</evidence>
<dbReference type="EMBL" id="CP036264">
    <property type="protein sequence ID" value="QEG01726.1"/>
    <property type="molecule type" value="Genomic_DNA"/>
</dbReference>
<organism evidence="2 3">
    <name type="scientific">Stieleria maiorica</name>
    <dbReference type="NCBI Taxonomy" id="2795974"/>
    <lineage>
        <taxon>Bacteria</taxon>
        <taxon>Pseudomonadati</taxon>
        <taxon>Planctomycetota</taxon>
        <taxon>Planctomycetia</taxon>
        <taxon>Pirellulales</taxon>
        <taxon>Pirellulaceae</taxon>
        <taxon>Stieleria</taxon>
    </lineage>
</organism>
<dbReference type="AlphaFoldDB" id="A0A5B9MPW7"/>
<sequence>MNSKGTSELCHLFADWRTEDRKLAACVDEIRDWMSEVNQLGVPHFGETASRLQPLRDCLTEHFEREDTMLAKLAELYPAASPEVNAFKRQTSADHRLLLSRLDELHDRLKEVDPPFASWTDAMDEVDVFFEEMEQHERSEADRVGMLMPGTSDPGDGLVGGS</sequence>
<accession>A0A5B9MPW7</accession>
<protein>
    <recommendedName>
        <fullName evidence="1">Hemerythrin-like domain-containing protein</fullName>
    </recommendedName>
</protein>